<evidence type="ECO:0000313" key="3">
    <source>
        <dbReference type="EMBL" id="MFC7324678.1"/>
    </source>
</evidence>
<feature type="domain" description="DUF8120" evidence="2">
    <location>
        <begin position="1"/>
        <end position="62"/>
    </location>
</feature>
<evidence type="ECO:0000256" key="1">
    <source>
        <dbReference type="SAM" id="Phobius"/>
    </source>
</evidence>
<dbReference type="Proteomes" id="UP001596545">
    <property type="component" value="Unassembled WGS sequence"/>
</dbReference>
<keyword evidence="1" id="KW-1133">Transmembrane helix</keyword>
<keyword evidence="1" id="KW-0812">Transmembrane</keyword>
<dbReference type="InterPro" id="IPR058433">
    <property type="entry name" value="DUF8120"/>
</dbReference>
<proteinExistence type="predicted"/>
<name>A0ABD6AM41_9EURY</name>
<dbReference type="EMBL" id="JBHTBL010000005">
    <property type="protein sequence ID" value="MFC7324678.1"/>
    <property type="molecule type" value="Genomic_DNA"/>
</dbReference>
<gene>
    <name evidence="3" type="ORF">ACFQMF_08805</name>
</gene>
<sequence length="63" mass="6347">MTDSTPIARLSPRRYRWADRLTKLGGVGLIAAGLDAGGGTPTGLALAALGAALGLSTVLIDKQ</sequence>
<evidence type="ECO:0000313" key="4">
    <source>
        <dbReference type="Proteomes" id="UP001596545"/>
    </source>
</evidence>
<protein>
    <recommendedName>
        <fullName evidence="2">DUF8120 domain-containing protein</fullName>
    </recommendedName>
</protein>
<dbReference type="RefSeq" id="WP_256408932.1">
    <property type="nucleotide sequence ID" value="NZ_JANHDN010000004.1"/>
</dbReference>
<dbReference type="Pfam" id="PF26439">
    <property type="entry name" value="DUF8120"/>
    <property type="match status" value="1"/>
</dbReference>
<dbReference type="AlphaFoldDB" id="A0ABD6AM41"/>
<reference evidence="3 4" key="1">
    <citation type="journal article" date="2019" name="Int. J. Syst. Evol. Microbiol.">
        <title>The Global Catalogue of Microorganisms (GCM) 10K type strain sequencing project: providing services to taxonomists for standard genome sequencing and annotation.</title>
        <authorList>
            <consortium name="The Broad Institute Genomics Platform"/>
            <consortium name="The Broad Institute Genome Sequencing Center for Infectious Disease"/>
            <person name="Wu L."/>
            <person name="Ma J."/>
        </authorList>
    </citation>
    <scope>NUCLEOTIDE SEQUENCE [LARGE SCALE GENOMIC DNA]</scope>
    <source>
        <strain evidence="3 4">CGMCC 1.12554</strain>
    </source>
</reference>
<keyword evidence="4" id="KW-1185">Reference proteome</keyword>
<feature type="transmembrane region" description="Helical" evidence="1">
    <location>
        <begin position="43"/>
        <end position="60"/>
    </location>
</feature>
<evidence type="ECO:0000259" key="2">
    <source>
        <dbReference type="Pfam" id="PF26439"/>
    </source>
</evidence>
<comment type="caution">
    <text evidence="3">The sequence shown here is derived from an EMBL/GenBank/DDBJ whole genome shotgun (WGS) entry which is preliminary data.</text>
</comment>
<keyword evidence="1" id="KW-0472">Membrane</keyword>
<accession>A0ABD6AM41</accession>
<organism evidence="3 4">
    <name type="scientific">Halorubrum rutilum</name>
    <dbReference type="NCBI Taxonomy" id="1364933"/>
    <lineage>
        <taxon>Archaea</taxon>
        <taxon>Methanobacteriati</taxon>
        <taxon>Methanobacteriota</taxon>
        <taxon>Stenosarchaea group</taxon>
        <taxon>Halobacteria</taxon>
        <taxon>Halobacteriales</taxon>
        <taxon>Haloferacaceae</taxon>
        <taxon>Halorubrum</taxon>
    </lineage>
</organism>